<dbReference type="AlphaFoldDB" id="A0A8S2SF83"/>
<dbReference type="Proteomes" id="UP000681967">
    <property type="component" value="Unassembled WGS sequence"/>
</dbReference>
<accession>A0A8S2SF83</accession>
<evidence type="ECO:0000313" key="1">
    <source>
        <dbReference type="EMBL" id="CAF4198332.1"/>
    </source>
</evidence>
<comment type="caution">
    <text evidence="1">The sequence shown here is derived from an EMBL/GenBank/DDBJ whole genome shotgun (WGS) entry which is preliminary data.</text>
</comment>
<protein>
    <submittedName>
        <fullName evidence="1">Uncharacterized protein</fullName>
    </submittedName>
</protein>
<evidence type="ECO:0000313" key="3">
    <source>
        <dbReference type="Proteomes" id="UP000681967"/>
    </source>
</evidence>
<sequence length="67" mass="7852">TILPDLAGHHLIQPYGKEYKVMAEQLWKDLPKHMNNFGEKVVVAGRDVIDHFRAMKAEIDRRVQKLR</sequence>
<reference evidence="1" key="1">
    <citation type="submission" date="2021-02" db="EMBL/GenBank/DDBJ databases">
        <authorList>
            <person name="Nowell W R."/>
        </authorList>
    </citation>
    <scope>NUCLEOTIDE SEQUENCE</scope>
</reference>
<proteinExistence type="predicted"/>
<dbReference type="Proteomes" id="UP000681720">
    <property type="component" value="Unassembled WGS sequence"/>
</dbReference>
<dbReference type="EMBL" id="CAJOBH010017300">
    <property type="protein sequence ID" value="CAF4198332.1"/>
    <property type="molecule type" value="Genomic_DNA"/>
</dbReference>
<dbReference type="EMBL" id="CAJOBJ010040288">
    <property type="protein sequence ID" value="CAF4322804.1"/>
    <property type="molecule type" value="Genomic_DNA"/>
</dbReference>
<organism evidence="1 3">
    <name type="scientific">Rotaria magnacalcarata</name>
    <dbReference type="NCBI Taxonomy" id="392030"/>
    <lineage>
        <taxon>Eukaryota</taxon>
        <taxon>Metazoa</taxon>
        <taxon>Spiralia</taxon>
        <taxon>Gnathifera</taxon>
        <taxon>Rotifera</taxon>
        <taxon>Eurotatoria</taxon>
        <taxon>Bdelloidea</taxon>
        <taxon>Philodinida</taxon>
        <taxon>Philodinidae</taxon>
        <taxon>Rotaria</taxon>
    </lineage>
</organism>
<name>A0A8S2SF83_9BILA</name>
<evidence type="ECO:0000313" key="2">
    <source>
        <dbReference type="EMBL" id="CAF4322804.1"/>
    </source>
</evidence>
<gene>
    <name evidence="1" type="ORF">BYL167_LOCUS23549</name>
    <name evidence="2" type="ORF">GIL414_LOCUS26766</name>
</gene>
<feature type="non-terminal residue" evidence="1">
    <location>
        <position position="67"/>
    </location>
</feature>
<feature type="non-terminal residue" evidence="1">
    <location>
        <position position="1"/>
    </location>
</feature>